<dbReference type="AlphaFoldDB" id="Q2HT33"/>
<sequence>MKEKDESGVKEISSRLLEKGCTRDHKLKQIRNGSSWYGAVTFEGGGSCCCL</sequence>
<proteinExistence type="predicted"/>
<organism evidence="1">
    <name type="scientific">Medicago truncatula</name>
    <name type="common">Barrel medic</name>
    <name type="synonym">Medicago tribuloides</name>
    <dbReference type="NCBI Taxonomy" id="3880"/>
    <lineage>
        <taxon>Eukaryota</taxon>
        <taxon>Viridiplantae</taxon>
        <taxon>Streptophyta</taxon>
        <taxon>Embryophyta</taxon>
        <taxon>Tracheophyta</taxon>
        <taxon>Spermatophyta</taxon>
        <taxon>Magnoliopsida</taxon>
        <taxon>eudicotyledons</taxon>
        <taxon>Gunneridae</taxon>
        <taxon>Pentapetalae</taxon>
        <taxon>rosids</taxon>
        <taxon>fabids</taxon>
        <taxon>Fabales</taxon>
        <taxon>Fabaceae</taxon>
        <taxon>Papilionoideae</taxon>
        <taxon>50 kb inversion clade</taxon>
        <taxon>NPAAA clade</taxon>
        <taxon>Hologalegina</taxon>
        <taxon>IRL clade</taxon>
        <taxon>Trifolieae</taxon>
        <taxon>Medicago</taxon>
    </lineage>
</organism>
<name>Q2HT33_MEDTR</name>
<protein>
    <submittedName>
        <fullName evidence="1">Uncharacterized protein</fullName>
    </submittedName>
</protein>
<reference evidence="1" key="1">
    <citation type="submission" date="2005-04" db="EMBL/GenBank/DDBJ databases">
        <authorList>
            <person name="Town C.D."/>
        </authorList>
    </citation>
    <scope>NUCLEOTIDE SEQUENCE</scope>
</reference>
<dbReference type="EMBL" id="AC150798">
    <property type="protein sequence ID" value="ABD33011.1"/>
    <property type="molecule type" value="Genomic_DNA"/>
</dbReference>
<gene>
    <name evidence="1" type="ORF">MtrDRAFT_AC150798g16v2</name>
</gene>
<accession>Q2HT33</accession>
<reference evidence="1" key="2">
    <citation type="submission" date="2007-03" db="EMBL/GenBank/DDBJ databases">
        <authorList>
            <consortium name="The International Medicago Genome Annotation Group"/>
        </authorList>
    </citation>
    <scope>NUCLEOTIDE SEQUENCE</scope>
</reference>
<evidence type="ECO:0000313" key="1">
    <source>
        <dbReference type="EMBL" id="ABD33011.1"/>
    </source>
</evidence>